<comment type="caution">
    <text evidence="12">The sequence shown here is derived from an EMBL/GenBank/DDBJ whole genome shotgun (WGS) entry which is preliminary data.</text>
</comment>
<feature type="compositionally biased region" description="Low complexity" evidence="10">
    <location>
        <begin position="502"/>
        <end position="512"/>
    </location>
</feature>
<dbReference type="GO" id="GO:0032502">
    <property type="term" value="P:developmental process"/>
    <property type="evidence" value="ECO:0007669"/>
    <property type="project" value="UniProtKB-ARBA"/>
</dbReference>
<keyword evidence="8" id="KW-0539">Nucleus</keyword>
<keyword evidence="7" id="KW-0804">Transcription</keyword>
<evidence type="ECO:0000256" key="4">
    <source>
        <dbReference type="ARBA" id="ARBA00022771"/>
    </source>
</evidence>
<dbReference type="PANTHER" id="PTHR24388">
    <property type="entry name" value="ZINC FINGER PROTEIN"/>
    <property type="match status" value="1"/>
</dbReference>
<keyword evidence="5" id="KW-0862">Zinc</keyword>
<dbReference type="GO" id="GO:0071248">
    <property type="term" value="P:cellular response to metal ion"/>
    <property type="evidence" value="ECO:0007669"/>
    <property type="project" value="UniProtKB-ARBA"/>
</dbReference>
<feature type="compositionally biased region" description="Polar residues" evidence="10">
    <location>
        <begin position="38"/>
        <end position="52"/>
    </location>
</feature>
<comment type="subcellular location">
    <subcellularLocation>
        <location evidence="1">Nucleus</location>
    </subcellularLocation>
</comment>
<feature type="domain" description="C2H2-type" evidence="11">
    <location>
        <begin position="612"/>
        <end position="639"/>
    </location>
</feature>
<keyword evidence="4 9" id="KW-0863">Zinc-finger</keyword>
<dbReference type="EMBL" id="PUHW01000323">
    <property type="protein sequence ID" value="KAG0687056.1"/>
    <property type="molecule type" value="Genomic_DNA"/>
</dbReference>
<dbReference type="PANTHER" id="PTHR24388:SF54">
    <property type="entry name" value="PROTEIN ESCARGOT"/>
    <property type="match status" value="1"/>
</dbReference>
<feature type="compositionally biased region" description="Basic and acidic residues" evidence="10">
    <location>
        <begin position="546"/>
        <end position="564"/>
    </location>
</feature>
<dbReference type="SUPFAM" id="SSF57667">
    <property type="entry name" value="beta-beta-alpha zinc fingers"/>
    <property type="match status" value="1"/>
</dbReference>
<evidence type="ECO:0000256" key="3">
    <source>
        <dbReference type="ARBA" id="ARBA00022737"/>
    </source>
</evidence>
<dbReference type="Gene3D" id="3.30.160.60">
    <property type="entry name" value="Classic Zinc Finger"/>
    <property type="match status" value="3"/>
</dbReference>
<dbReference type="FunFam" id="3.30.160.60:FF:000181">
    <property type="entry name" value="C2H2 type zinc finger protein"/>
    <property type="match status" value="1"/>
</dbReference>
<dbReference type="GO" id="GO:0000978">
    <property type="term" value="F:RNA polymerase II cis-regulatory region sequence-specific DNA binding"/>
    <property type="evidence" value="ECO:0007669"/>
    <property type="project" value="TreeGrafter"/>
</dbReference>
<gene>
    <name evidence="12" type="ORF">C6P40_002960</name>
</gene>
<keyword evidence="2" id="KW-0479">Metal-binding</keyword>
<feature type="compositionally biased region" description="Low complexity" evidence="10">
    <location>
        <begin position="440"/>
        <end position="459"/>
    </location>
</feature>
<dbReference type="Proteomes" id="UP000697127">
    <property type="component" value="Unassembled WGS sequence"/>
</dbReference>
<evidence type="ECO:0000256" key="8">
    <source>
        <dbReference type="ARBA" id="ARBA00023242"/>
    </source>
</evidence>
<protein>
    <recommendedName>
        <fullName evidence="11">C2H2-type domain-containing protein</fullName>
    </recommendedName>
</protein>
<evidence type="ECO:0000256" key="5">
    <source>
        <dbReference type="ARBA" id="ARBA00022833"/>
    </source>
</evidence>
<evidence type="ECO:0000259" key="11">
    <source>
        <dbReference type="PROSITE" id="PS50157"/>
    </source>
</evidence>
<dbReference type="AlphaFoldDB" id="A0A9P6WHN1"/>
<organism evidence="12 13">
    <name type="scientific">Pichia californica</name>
    <dbReference type="NCBI Taxonomy" id="460514"/>
    <lineage>
        <taxon>Eukaryota</taxon>
        <taxon>Fungi</taxon>
        <taxon>Dikarya</taxon>
        <taxon>Ascomycota</taxon>
        <taxon>Saccharomycotina</taxon>
        <taxon>Pichiomycetes</taxon>
        <taxon>Pichiales</taxon>
        <taxon>Pichiaceae</taxon>
        <taxon>Pichia</taxon>
    </lineage>
</organism>
<keyword evidence="6" id="KW-0805">Transcription regulation</keyword>
<evidence type="ECO:0000256" key="9">
    <source>
        <dbReference type="PROSITE-ProRule" id="PRU00042"/>
    </source>
</evidence>
<dbReference type="GO" id="GO:0000981">
    <property type="term" value="F:DNA-binding transcription factor activity, RNA polymerase II-specific"/>
    <property type="evidence" value="ECO:0007669"/>
    <property type="project" value="TreeGrafter"/>
</dbReference>
<sequence>MTSSNKMNFENETDINYLFETLKKDKQREQQQKQQQQDITNYSSDNNQFQRSSLIPSSTLDSFLQFELNYESGTTPPLNTNAMDIDNNLSHRKFVDNQNHSESKVKILEHQGSLHQNPYHKQQQHHQSQQMNYPINSKSSQQGVQQLQVQQHMQLLKTPLLSHIAEIRSNNKPSNVSPILNFSPNLSSPGSQTFSYNSMMHNASSIDSTPSIKVSPFSTNSNEYMSHQSTSNLTDFPYLDMNGNNTLMTSIIQDSTNQYLDFFNTIVDDNSNTNSIINQQNLQSNNPNNDINQISLSPISKSDTLDTPTSSFFNMDKTNSSKTNNQKYFSNTSLMVDGNNNNSNIIVTGDIPQKSTNINNNFGPEIKIEDTDLYNLIPNKPSDSISNLIPLPNAKSEKHDEKDSPRFYKNLTPSFGVNSIPISSPNSTDDHVQLLTVPTLNTHSTSSSTSNTNSLSSSSQEMMRYGRQQIHSKDKSKSRSSSVSSRSRSRSISRSNSRIRLKINTNMSGSSLNLNYNSDLSASEWDNSPNVSPGGIPISIKREHYDNDQHSDFGDADNDGHDNYIDDDEDHDDNDENQHGERNYICDICGKDFTRPYNLKSHLRTHTDDRPFACRKCGKRFARQHDRKRHEDLHSGEKRFQCKGILAKEFDMNGKPKEWGCNKRFARTDALRRHFWTDNGKECIKPFVVECIGEGIGEEWDSQGVKLAMTNSIAFMKTKEPEIINKNEKNIINKPKRGRPKKEN</sequence>
<feature type="compositionally biased region" description="Acidic residues" evidence="10">
    <location>
        <begin position="565"/>
        <end position="575"/>
    </location>
</feature>
<feature type="compositionally biased region" description="Basic residues" evidence="10">
    <location>
        <begin position="487"/>
        <end position="501"/>
    </location>
</feature>
<dbReference type="GO" id="GO:0005634">
    <property type="term" value="C:nucleus"/>
    <property type="evidence" value="ECO:0007669"/>
    <property type="project" value="UniProtKB-SubCell"/>
</dbReference>
<feature type="region of interest" description="Disordered" evidence="10">
    <location>
        <begin position="546"/>
        <end position="577"/>
    </location>
</feature>
<evidence type="ECO:0000313" key="13">
    <source>
        <dbReference type="Proteomes" id="UP000697127"/>
    </source>
</evidence>
<feature type="region of interest" description="Disordered" evidence="10">
    <location>
        <begin position="117"/>
        <end position="139"/>
    </location>
</feature>
<dbReference type="InterPro" id="IPR036236">
    <property type="entry name" value="Znf_C2H2_sf"/>
</dbReference>
<evidence type="ECO:0000256" key="7">
    <source>
        <dbReference type="ARBA" id="ARBA00023163"/>
    </source>
</evidence>
<feature type="region of interest" description="Disordered" evidence="10">
    <location>
        <begin position="380"/>
        <end position="410"/>
    </location>
</feature>
<feature type="region of interest" description="Disordered" evidence="10">
    <location>
        <begin position="440"/>
        <end position="512"/>
    </location>
</feature>
<dbReference type="GO" id="GO:0008270">
    <property type="term" value="F:zinc ion binding"/>
    <property type="evidence" value="ECO:0007669"/>
    <property type="project" value="UniProtKB-KW"/>
</dbReference>
<feature type="domain" description="C2H2-type" evidence="11">
    <location>
        <begin position="584"/>
        <end position="611"/>
    </location>
</feature>
<evidence type="ECO:0000313" key="12">
    <source>
        <dbReference type="EMBL" id="KAG0687056.1"/>
    </source>
</evidence>
<dbReference type="InterPro" id="IPR050527">
    <property type="entry name" value="Snail/Krueppel_Znf"/>
</dbReference>
<evidence type="ECO:0000256" key="6">
    <source>
        <dbReference type="ARBA" id="ARBA00023015"/>
    </source>
</evidence>
<proteinExistence type="predicted"/>
<reference evidence="12" key="1">
    <citation type="submission" date="2020-11" db="EMBL/GenBank/DDBJ databases">
        <title>Kefir isolates.</title>
        <authorList>
            <person name="Marcisauskas S."/>
            <person name="Kim Y."/>
            <person name="Blasche S."/>
        </authorList>
    </citation>
    <scope>NUCLEOTIDE SEQUENCE</scope>
    <source>
        <strain evidence="12">Olga-1</strain>
    </source>
</reference>
<evidence type="ECO:0000256" key="1">
    <source>
        <dbReference type="ARBA" id="ARBA00004123"/>
    </source>
</evidence>
<accession>A0A9P6WHN1</accession>
<name>A0A9P6WHN1_9ASCO</name>
<feature type="compositionally biased region" description="Basic and acidic residues" evidence="10">
    <location>
        <begin position="395"/>
        <end position="406"/>
    </location>
</feature>
<dbReference type="FunFam" id="3.30.160.60:FF:000202">
    <property type="entry name" value="Zinc finger protein 574"/>
    <property type="match status" value="1"/>
</dbReference>
<keyword evidence="3" id="KW-0677">Repeat</keyword>
<dbReference type="InterPro" id="IPR013087">
    <property type="entry name" value="Znf_C2H2_type"/>
</dbReference>
<evidence type="ECO:0000256" key="2">
    <source>
        <dbReference type="ARBA" id="ARBA00022723"/>
    </source>
</evidence>
<dbReference type="GO" id="GO:0071468">
    <property type="term" value="P:cellular response to acidic pH"/>
    <property type="evidence" value="ECO:0007669"/>
    <property type="project" value="UniProtKB-ARBA"/>
</dbReference>
<dbReference type="PROSITE" id="PS50157">
    <property type="entry name" value="ZINC_FINGER_C2H2_2"/>
    <property type="match status" value="2"/>
</dbReference>
<dbReference type="SMART" id="SM00355">
    <property type="entry name" value="ZnF_C2H2"/>
    <property type="match status" value="2"/>
</dbReference>
<feature type="region of interest" description="Disordered" evidence="10">
    <location>
        <begin position="25"/>
        <end position="52"/>
    </location>
</feature>
<dbReference type="PROSITE" id="PS00028">
    <property type="entry name" value="ZINC_FINGER_C2H2_1"/>
    <property type="match status" value="2"/>
</dbReference>
<evidence type="ECO:0000256" key="10">
    <source>
        <dbReference type="SAM" id="MobiDB-lite"/>
    </source>
</evidence>
<keyword evidence="13" id="KW-1185">Reference proteome</keyword>
<dbReference type="Pfam" id="PF00096">
    <property type="entry name" value="zf-C2H2"/>
    <property type="match status" value="1"/>
</dbReference>